<sequence length="69" mass="8205">MKKDPQELDTDDEIEEIQSKGTKKSLDELLAELPDFFKGKHFMIYDKDLSQEETRMLKRLIITFDGQFH</sequence>
<comment type="caution">
    <text evidence="1">The sequence shown here is derived from an EMBL/GenBank/DDBJ whole genome shotgun (WGS) entry which is preliminary data.</text>
</comment>
<organism evidence="1 2">
    <name type="scientific">Cichlidogyrus casuarinus</name>
    <dbReference type="NCBI Taxonomy" id="1844966"/>
    <lineage>
        <taxon>Eukaryota</taxon>
        <taxon>Metazoa</taxon>
        <taxon>Spiralia</taxon>
        <taxon>Lophotrochozoa</taxon>
        <taxon>Platyhelminthes</taxon>
        <taxon>Monogenea</taxon>
        <taxon>Monopisthocotylea</taxon>
        <taxon>Dactylogyridea</taxon>
        <taxon>Ancyrocephalidae</taxon>
        <taxon>Cichlidogyrus</taxon>
    </lineage>
</organism>
<protein>
    <submittedName>
        <fullName evidence="1">Uncharacterized protein</fullName>
    </submittedName>
</protein>
<accession>A0ABD2PJP5</accession>
<dbReference type="Proteomes" id="UP001626550">
    <property type="component" value="Unassembled WGS sequence"/>
</dbReference>
<dbReference type="EMBL" id="JBJKFK010007787">
    <property type="protein sequence ID" value="KAL3307285.1"/>
    <property type="molecule type" value="Genomic_DNA"/>
</dbReference>
<reference evidence="1 2" key="1">
    <citation type="submission" date="2024-11" db="EMBL/GenBank/DDBJ databases">
        <title>Adaptive evolution of stress response genes in parasites aligns with host niche diversity.</title>
        <authorList>
            <person name="Hahn C."/>
            <person name="Resl P."/>
        </authorList>
    </citation>
    <scope>NUCLEOTIDE SEQUENCE [LARGE SCALE GENOMIC DNA]</scope>
    <source>
        <strain evidence="1">EGGRZ-B1_66</strain>
        <tissue evidence="1">Body</tissue>
    </source>
</reference>
<proteinExistence type="predicted"/>
<name>A0ABD2PJP5_9PLAT</name>
<dbReference type="Gene3D" id="3.40.50.10190">
    <property type="entry name" value="BRCT domain"/>
    <property type="match status" value="1"/>
</dbReference>
<feature type="non-terminal residue" evidence="1">
    <location>
        <position position="69"/>
    </location>
</feature>
<keyword evidence="2" id="KW-1185">Reference proteome</keyword>
<gene>
    <name evidence="1" type="ORF">Ciccas_014205</name>
</gene>
<evidence type="ECO:0000313" key="2">
    <source>
        <dbReference type="Proteomes" id="UP001626550"/>
    </source>
</evidence>
<dbReference type="AlphaFoldDB" id="A0ABD2PJP5"/>
<evidence type="ECO:0000313" key="1">
    <source>
        <dbReference type="EMBL" id="KAL3307285.1"/>
    </source>
</evidence>
<dbReference type="InterPro" id="IPR036420">
    <property type="entry name" value="BRCT_dom_sf"/>
</dbReference>